<gene>
    <name evidence="3" type="ORF">LYSBPC_15990</name>
</gene>
<dbReference type="EMBL" id="BRZA01000002">
    <property type="protein sequence ID" value="GLC88472.1"/>
    <property type="molecule type" value="Genomic_DNA"/>
</dbReference>
<sequence>MLVKQKQLKKNDVVFVKETDSVAAVLETLYDSGYRCIPVLDTADGKFVGNIYKVVILEYKLKDGDMTVPIKQLVQEAEAYVHENSSFFEVFDSIKELPYLAVVNTKGQFAGILPHSKVFELLEEAWGYKTGSCALTIALPDTDGILAKVLTALRKIWPLHCVFSLDDETTYLRRIIITLSKGATESHVANIEAALLKQGARIIDIEVFDKDNF</sequence>
<dbReference type="PROSITE" id="PS51371">
    <property type="entry name" value="CBS"/>
    <property type="match status" value="1"/>
</dbReference>
<feature type="domain" description="CBS" evidence="2">
    <location>
        <begin position="8"/>
        <end position="66"/>
    </location>
</feature>
<protein>
    <submittedName>
        <fullName evidence="3">CBS domain-containing protein</fullName>
    </submittedName>
</protein>
<evidence type="ECO:0000313" key="4">
    <source>
        <dbReference type="Proteomes" id="UP001065593"/>
    </source>
</evidence>
<proteinExistence type="predicted"/>
<dbReference type="NCBIfam" id="NF038387">
    <property type="entry name" value="CBS_CbpA"/>
    <property type="match status" value="1"/>
</dbReference>
<evidence type="ECO:0000256" key="1">
    <source>
        <dbReference type="PROSITE-ProRule" id="PRU00703"/>
    </source>
</evidence>
<dbReference type="InterPro" id="IPR000644">
    <property type="entry name" value="CBS_dom"/>
</dbReference>
<dbReference type="PIRSF" id="PIRSF035040">
    <property type="entry name" value="UCP035040_CBS_Lmo0553"/>
    <property type="match status" value="1"/>
</dbReference>
<keyword evidence="1" id="KW-0129">CBS domain</keyword>
<dbReference type="InterPro" id="IPR046342">
    <property type="entry name" value="CBS_dom_sf"/>
</dbReference>
<dbReference type="InterPro" id="IPR017036">
    <property type="entry name" value="Lmo0553-like"/>
</dbReference>
<keyword evidence="4" id="KW-1185">Reference proteome</keyword>
<dbReference type="SUPFAM" id="SSF54631">
    <property type="entry name" value="CBS-domain pair"/>
    <property type="match status" value="1"/>
</dbReference>
<evidence type="ECO:0000259" key="2">
    <source>
        <dbReference type="PROSITE" id="PS51371"/>
    </source>
</evidence>
<accession>A0ABQ5NJJ4</accession>
<reference evidence="3" key="1">
    <citation type="submission" date="2022-08" db="EMBL/GenBank/DDBJ databases">
        <title>Draft genome sequence of Lysinibacillus sp. strain KH24.</title>
        <authorList>
            <person name="Kanbe H."/>
            <person name="Itoh H."/>
        </authorList>
    </citation>
    <scope>NUCLEOTIDE SEQUENCE</scope>
    <source>
        <strain evidence="3">KH24</strain>
    </source>
</reference>
<evidence type="ECO:0000313" key="3">
    <source>
        <dbReference type="EMBL" id="GLC88472.1"/>
    </source>
</evidence>
<name>A0ABQ5NJJ4_9BACI</name>
<comment type="caution">
    <text evidence="3">The sequence shown here is derived from an EMBL/GenBank/DDBJ whole genome shotgun (WGS) entry which is preliminary data.</text>
</comment>
<dbReference type="RefSeq" id="WP_264988237.1">
    <property type="nucleotide sequence ID" value="NZ_BRZA01000002.1"/>
</dbReference>
<dbReference type="Gene3D" id="3.10.580.10">
    <property type="entry name" value="CBS-domain"/>
    <property type="match status" value="1"/>
</dbReference>
<organism evidence="3 4">
    <name type="scientific">Lysinibacillus piscis</name>
    <dbReference type="NCBI Taxonomy" id="2518931"/>
    <lineage>
        <taxon>Bacteria</taxon>
        <taxon>Bacillati</taxon>
        <taxon>Bacillota</taxon>
        <taxon>Bacilli</taxon>
        <taxon>Bacillales</taxon>
        <taxon>Bacillaceae</taxon>
        <taxon>Lysinibacillus</taxon>
    </lineage>
</organism>
<dbReference type="Proteomes" id="UP001065593">
    <property type="component" value="Unassembled WGS sequence"/>
</dbReference>
<dbReference type="Pfam" id="PF00571">
    <property type="entry name" value="CBS"/>
    <property type="match status" value="1"/>
</dbReference>
<dbReference type="CDD" id="cd02205">
    <property type="entry name" value="CBS_pair_SF"/>
    <property type="match status" value="1"/>
</dbReference>